<dbReference type="AlphaFoldDB" id="A0A7I0HSW6"/>
<reference evidence="2 3" key="1">
    <citation type="journal article" date="2019" name="PLoS Negl. Trop. Dis.">
        <title>Revisiting the worldwide diversity of Leptospira species in the environment.</title>
        <authorList>
            <person name="Vincent A.T."/>
            <person name="Schiettekatte O."/>
            <person name="Bourhy P."/>
            <person name="Veyrier F.J."/>
            <person name="Picardeau M."/>
        </authorList>
    </citation>
    <scope>NUCLEOTIDE SEQUENCE [LARGE SCALE GENOMIC DNA]</scope>
    <source>
        <strain evidence="2 3">201800273</strain>
    </source>
</reference>
<evidence type="ECO:0000256" key="1">
    <source>
        <dbReference type="SAM" id="Phobius"/>
    </source>
</evidence>
<accession>A0A7I0HSW6</accession>
<keyword evidence="1" id="KW-0812">Transmembrane</keyword>
<evidence type="ECO:0000313" key="3">
    <source>
        <dbReference type="Proteomes" id="UP000297641"/>
    </source>
</evidence>
<feature type="transmembrane region" description="Helical" evidence="1">
    <location>
        <begin position="62"/>
        <end position="82"/>
    </location>
</feature>
<proteinExistence type="predicted"/>
<gene>
    <name evidence="2" type="ORF">EHQ43_09605</name>
</gene>
<name>A0A7I0HSW6_9LEPT</name>
<protein>
    <submittedName>
        <fullName evidence="2">Uncharacterized protein</fullName>
    </submittedName>
</protein>
<dbReference type="RefSeq" id="WP_135771028.1">
    <property type="nucleotide sequence ID" value="NZ_RQFT01000008.1"/>
</dbReference>
<organism evidence="2 3">
    <name type="scientific">Leptospira bouyouniensis</name>
    <dbReference type="NCBI Taxonomy" id="2484911"/>
    <lineage>
        <taxon>Bacteria</taxon>
        <taxon>Pseudomonadati</taxon>
        <taxon>Spirochaetota</taxon>
        <taxon>Spirochaetia</taxon>
        <taxon>Leptospirales</taxon>
        <taxon>Leptospiraceae</taxon>
        <taxon>Leptospira</taxon>
    </lineage>
</organism>
<evidence type="ECO:0000313" key="2">
    <source>
        <dbReference type="EMBL" id="TGL06652.1"/>
    </source>
</evidence>
<dbReference type="EMBL" id="RQFT01000008">
    <property type="protein sequence ID" value="TGL06652.1"/>
    <property type="molecule type" value="Genomic_DNA"/>
</dbReference>
<sequence length="306" mass="34141">MTQSNQCPSCGSTNIYRESASIYRCSDCFDKLPSAAIYNTPPPKVYGTKQNSDSFSLTKYKYILIAVVVGWMAFGSIITALFQSNLLNVSNIQEEENQSVAIDPNLNVVEIYPEGEFYYVNGFPDSIGNTYFVGTFTNRSGSSLLMPKFTVTLLSEDGTSLGSSEGYGEKNIIANDETVSFEVLWSAIPKYDHYEITASATTYQGDLSRPNFSLNSIQLKKIKNKGTILSGKIINEGTTIANFTRIKCLIIGAENKVIDYATFVLEKEDFLPKETQPFSFEFYRTREFPSLYYCETDGINKESSAN</sequence>
<keyword evidence="1" id="KW-0472">Membrane</keyword>
<dbReference type="Proteomes" id="UP000297641">
    <property type="component" value="Unassembled WGS sequence"/>
</dbReference>
<keyword evidence="1" id="KW-1133">Transmembrane helix</keyword>
<comment type="caution">
    <text evidence="2">The sequence shown here is derived from an EMBL/GenBank/DDBJ whole genome shotgun (WGS) entry which is preliminary data.</text>
</comment>